<evidence type="ECO:0000313" key="2">
    <source>
        <dbReference type="Proteomes" id="UP000006671"/>
    </source>
</evidence>
<dbReference type="InterPro" id="IPR043504">
    <property type="entry name" value="Peptidase_S1_PA_chymotrypsin"/>
</dbReference>
<dbReference type="AlphaFoldDB" id="D2VHA3"/>
<organism evidence="2">
    <name type="scientific">Naegleria gruberi</name>
    <name type="common">Amoeba</name>
    <dbReference type="NCBI Taxonomy" id="5762"/>
    <lineage>
        <taxon>Eukaryota</taxon>
        <taxon>Discoba</taxon>
        <taxon>Heterolobosea</taxon>
        <taxon>Tetramitia</taxon>
        <taxon>Eutetramitia</taxon>
        <taxon>Vahlkampfiidae</taxon>
        <taxon>Naegleria</taxon>
    </lineage>
</organism>
<dbReference type="KEGG" id="ngr:NAEGRDRAFT_68143"/>
<dbReference type="Gene3D" id="2.40.10.10">
    <property type="entry name" value="Trypsin-like serine proteases"/>
    <property type="match status" value="1"/>
</dbReference>
<dbReference type="SUPFAM" id="SSF50494">
    <property type="entry name" value="Trypsin-like serine proteases"/>
    <property type="match status" value="1"/>
</dbReference>
<proteinExistence type="predicted"/>
<dbReference type="InParanoid" id="D2VHA3"/>
<evidence type="ECO:0000313" key="1">
    <source>
        <dbReference type="EMBL" id="EFC43765.1"/>
    </source>
</evidence>
<dbReference type="RefSeq" id="XP_002676509.1">
    <property type="nucleotide sequence ID" value="XM_002676463.1"/>
</dbReference>
<gene>
    <name evidence="1" type="ORF">NAEGRDRAFT_68143</name>
</gene>
<name>D2VHA3_NAEGR</name>
<dbReference type="InterPro" id="IPR009003">
    <property type="entry name" value="Peptidase_S1_PA"/>
</dbReference>
<protein>
    <submittedName>
        <fullName evidence="1">Predicted protein</fullName>
    </submittedName>
</protein>
<dbReference type="GeneID" id="8856577"/>
<dbReference type="Proteomes" id="UP000006671">
    <property type="component" value="Unassembled WGS sequence"/>
</dbReference>
<dbReference type="VEuPathDB" id="AmoebaDB:NAEGRDRAFT_68143"/>
<keyword evidence="2" id="KW-1185">Reference proteome</keyword>
<dbReference type="EMBL" id="GG738871">
    <property type="protein sequence ID" value="EFC43765.1"/>
    <property type="molecule type" value="Genomic_DNA"/>
</dbReference>
<sequence length="299" mass="34303">MRRKLNPVVDIHSIFNNSNGEKEHMLGSGFIVSPPSSKEVYIFTCFHNVSGFRKNGIWYNNESVYVLLDPDRSQRPNFTVEHYCKCEIVETGSVLENELLTDHPQEDWALLKTSTELLLEEDPNFFFIPSPSNVSELQSKEEKTYSVCLQSIPSRVQELDMNTHPCNVNINMETICQYIEFDVKSASFGRGRGGDEGVSFYDSVSFKGSSGGAVTTCNQHYEDWSLFKEKIELSNRVVGIHIGAENFGKVDCSNHVNRCCSVKNWFQCYLSKVYDPLREHFSQAFQELVESERYFFNKN</sequence>
<reference evidence="1 2" key="1">
    <citation type="journal article" date="2010" name="Cell">
        <title>The genome of Naegleria gruberi illuminates early eukaryotic versatility.</title>
        <authorList>
            <person name="Fritz-Laylin L.K."/>
            <person name="Prochnik S.E."/>
            <person name="Ginger M.L."/>
            <person name="Dacks J.B."/>
            <person name="Carpenter M.L."/>
            <person name="Field M.C."/>
            <person name="Kuo A."/>
            <person name="Paredez A."/>
            <person name="Chapman J."/>
            <person name="Pham J."/>
            <person name="Shu S."/>
            <person name="Neupane R."/>
            <person name="Cipriano M."/>
            <person name="Mancuso J."/>
            <person name="Tu H."/>
            <person name="Salamov A."/>
            <person name="Lindquist E."/>
            <person name="Shapiro H."/>
            <person name="Lucas S."/>
            <person name="Grigoriev I.V."/>
            <person name="Cande W.Z."/>
            <person name="Fulton C."/>
            <person name="Rokhsar D.S."/>
            <person name="Dawson S.C."/>
        </authorList>
    </citation>
    <scope>NUCLEOTIDE SEQUENCE [LARGE SCALE GENOMIC DNA]</scope>
    <source>
        <strain evidence="1 2">NEG-M</strain>
    </source>
</reference>
<accession>D2VHA3</accession>